<feature type="binding site" evidence="12">
    <location>
        <begin position="212"/>
        <end position="217"/>
    </location>
    <ligand>
        <name>ATP</name>
        <dbReference type="ChEBI" id="CHEBI:30616"/>
    </ligand>
</feature>
<comment type="pathway">
    <text evidence="12">Carbohydrate metabolism; D-ribose degradation; D-ribose 5-phosphate from beta-D-ribopyranose: step 2/2.</text>
</comment>
<evidence type="ECO:0000313" key="15">
    <source>
        <dbReference type="Proteomes" id="UP001287059"/>
    </source>
</evidence>
<keyword evidence="10 12" id="KW-0630">Potassium</keyword>
<dbReference type="InterPro" id="IPR011611">
    <property type="entry name" value="PfkB_dom"/>
</dbReference>
<evidence type="ECO:0000259" key="13">
    <source>
        <dbReference type="Pfam" id="PF00294"/>
    </source>
</evidence>
<comment type="catalytic activity">
    <reaction evidence="12">
        <text>D-ribose + ATP = D-ribose 5-phosphate + ADP + H(+)</text>
        <dbReference type="Rhea" id="RHEA:13697"/>
        <dbReference type="ChEBI" id="CHEBI:15378"/>
        <dbReference type="ChEBI" id="CHEBI:30616"/>
        <dbReference type="ChEBI" id="CHEBI:47013"/>
        <dbReference type="ChEBI" id="CHEBI:78346"/>
        <dbReference type="ChEBI" id="CHEBI:456216"/>
        <dbReference type="EC" id="2.7.1.15"/>
    </reaction>
</comment>
<dbReference type="PROSITE" id="PS00583">
    <property type="entry name" value="PFKB_KINASES_1"/>
    <property type="match status" value="1"/>
</dbReference>
<evidence type="ECO:0000256" key="1">
    <source>
        <dbReference type="ARBA" id="ARBA00005380"/>
    </source>
</evidence>
<reference evidence="14 15" key="1">
    <citation type="submission" date="2023-08" db="EMBL/GenBank/DDBJ databases">
        <title>Implementing the SeqCode for naming new Mesorhizobium species isolated from Vachellia karroo root nodules.</title>
        <authorList>
            <person name="Van Lill M."/>
        </authorList>
    </citation>
    <scope>NUCLEOTIDE SEQUENCE [LARGE SCALE GENOMIC DNA]</scope>
    <source>
        <strain evidence="14 15">VK24D</strain>
    </source>
</reference>
<evidence type="ECO:0000313" key="14">
    <source>
        <dbReference type="EMBL" id="MDX8479879.1"/>
    </source>
</evidence>
<dbReference type="EMBL" id="JAVIIW010000016">
    <property type="protein sequence ID" value="MDX8479879.1"/>
    <property type="molecule type" value="Genomic_DNA"/>
</dbReference>
<comment type="similarity">
    <text evidence="1">Belongs to the carbohydrate kinase pfkB family.</text>
</comment>
<gene>
    <name evidence="12" type="primary">rbsK</name>
    <name evidence="14" type="ORF">RFN28_15515</name>
</gene>
<dbReference type="EC" id="2.7.1.15" evidence="2 12"/>
<feature type="domain" description="Carbohydrate kinase PfkB" evidence="13">
    <location>
        <begin position="7"/>
        <end position="287"/>
    </location>
</feature>
<comment type="function">
    <text evidence="12">Catalyzes the phosphorylation of ribose at O-5 in a reaction requiring ATP and magnesium. The resulting D-ribose-5-phosphate can then be used either for sythesis of nucleotides, histidine, and tryptophan, or as a component of the pentose phosphate pathway.</text>
</comment>
<feature type="binding site" evidence="12">
    <location>
        <begin position="243"/>
        <end position="244"/>
    </location>
    <ligand>
        <name>ATP</name>
        <dbReference type="ChEBI" id="CHEBI:30616"/>
    </ligand>
</feature>
<dbReference type="InterPro" id="IPR029056">
    <property type="entry name" value="Ribokinase-like"/>
</dbReference>
<feature type="binding site" evidence="12">
    <location>
        <position position="279"/>
    </location>
    <ligand>
        <name>K(+)</name>
        <dbReference type="ChEBI" id="CHEBI:29103"/>
    </ligand>
</feature>
<proteinExistence type="inferred from homology"/>
<comment type="cofactor">
    <cofactor evidence="12">
        <name>Mg(2+)</name>
        <dbReference type="ChEBI" id="CHEBI:18420"/>
    </cofactor>
    <text evidence="12">Requires a divalent cation, most likely magnesium in vivo, as an electrophilic catalyst to aid phosphoryl group transfer. It is the chelate of the metal and the nucleotide that is the actual substrate.</text>
</comment>
<dbReference type="InterPro" id="IPR002139">
    <property type="entry name" value="Ribo/fructo_kinase"/>
</dbReference>
<feature type="binding site" evidence="12">
    <location>
        <position position="244"/>
    </location>
    <ligand>
        <name>substrate</name>
    </ligand>
</feature>
<feature type="binding site" evidence="12">
    <location>
        <position position="238"/>
    </location>
    <ligand>
        <name>K(+)</name>
        <dbReference type="ChEBI" id="CHEBI:29103"/>
    </ligand>
</feature>
<name>A0ABU4XYW4_9HYPH</name>
<sequence length="299" mass="30825">MHAYVIGNVAVDETIRVEQWPLAGASIFGSHGSSDLGGKGANQAVVMARCGLTTSLVAPVGAEFRAQSIAERLATEPVECRLLRQEGRSSDFSIIFTTPDGENAIVTTTDAAENLRPEDALPAIREAQPGDLAVFQGNLSGATTEALLTEARRRGMVTAFNPSPLRPSFQDLWPLVDIAFLNAGEALALTGASGEAAAAVLHARGVRDVVLTLGADGALLSGGSAPLRVAAAPANVVDTTGAGDTFMGVALASAFLRGARLDELALIHAARASALTVSRKGTLNAFPSIEEMSAILAQL</sequence>
<comment type="subunit">
    <text evidence="12">Homodimer.</text>
</comment>
<keyword evidence="4 12" id="KW-0808">Transferase</keyword>
<evidence type="ECO:0000256" key="6">
    <source>
        <dbReference type="ARBA" id="ARBA00022741"/>
    </source>
</evidence>
<dbReference type="RefSeq" id="WP_320288195.1">
    <property type="nucleotide sequence ID" value="NZ_JAVIIW010000016.1"/>
</dbReference>
<dbReference type="Pfam" id="PF00294">
    <property type="entry name" value="PfkB"/>
    <property type="match status" value="1"/>
</dbReference>
<keyword evidence="6 12" id="KW-0547">Nucleotide-binding</keyword>
<dbReference type="PANTHER" id="PTHR10584:SF166">
    <property type="entry name" value="RIBOKINASE"/>
    <property type="match status" value="1"/>
</dbReference>
<comment type="caution">
    <text evidence="14">The sequence shown here is derived from an EMBL/GenBank/DDBJ whole genome shotgun (WGS) entry which is preliminary data.</text>
</comment>
<comment type="subcellular location">
    <subcellularLocation>
        <location evidence="12">Cytoplasm</location>
    </subcellularLocation>
</comment>
<evidence type="ECO:0000256" key="4">
    <source>
        <dbReference type="ARBA" id="ARBA00022679"/>
    </source>
</evidence>
<keyword evidence="9 12" id="KW-0460">Magnesium</keyword>
<feature type="binding site" evidence="12">
    <location>
        <position position="276"/>
    </location>
    <ligand>
        <name>K(+)</name>
        <dbReference type="ChEBI" id="CHEBI:29103"/>
    </ligand>
</feature>
<feature type="binding site" evidence="12">
    <location>
        <begin position="10"/>
        <end position="12"/>
    </location>
    <ligand>
        <name>substrate</name>
    </ligand>
</feature>
<evidence type="ECO:0000256" key="11">
    <source>
        <dbReference type="ARBA" id="ARBA00023277"/>
    </source>
</evidence>
<dbReference type="PRINTS" id="PR00990">
    <property type="entry name" value="RIBOKINASE"/>
</dbReference>
<dbReference type="Proteomes" id="UP001287059">
    <property type="component" value="Unassembled WGS sequence"/>
</dbReference>
<comment type="similarity">
    <text evidence="12">Belongs to the carbohydrate kinase PfkB family. Ribokinase subfamily.</text>
</comment>
<comment type="activity regulation">
    <text evidence="12">Activated by a monovalent cation that binds near, but not in, the active site. The most likely occupant of the site in vivo is potassium. Ion binding induces a conformational change that may alter substrate affinity.</text>
</comment>
<feature type="binding site" evidence="12">
    <location>
        <position position="281"/>
    </location>
    <ligand>
        <name>K(+)</name>
        <dbReference type="ChEBI" id="CHEBI:29103"/>
    </ligand>
</feature>
<evidence type="ECO:0000256" key="3">
    <source>
        <dbReference type="ARBA" id="ARBA00016943"/>
    </source>
</evidence>
<evidence type="ECO:0000256" key="2">
    <source>
        <dbReference type="ARBA" id="ARBA00012035"/>
    </source>
</evidence>
<evidence type="ECO:0000256" key="7">
    <source>
        <dbReference type="ARBA" id="ARBA00022777"/>
    </source>
</evidence>
<dbReference type="InterPro" id="IPR002173">
    <property type="entry name" value="Carboh/pur_kinase_PfkB_CS"/>
</dbReference>
<evidence type="ECO:0000256" key="8">
    <source>
        <dbReference type="ARBA" id="ARBA00022840"/>
    </source>
</evidence>
<protein>
    <recommendedName>
        <fullName evidence="3 12">Ribokinase</fullName>
        <shortName evidence="12">RK</shortName>
        <ecNumber evidence="2 12">2.7.1.15</ecNumber>
    </recommendedName>
</protein>
<feature type="binding site" evidence="12">
    <location>
        <position position="182"/>
    </location>
    <ligand>
        <name>ATP</name>
        <dbReference type="ChEBI" id="CHEBI:30616"/>
    </ligand>
</feature>
<keyword evidence="11 12" id="KW-0119">Carbohydrate metabolism</keyword>
<evidence type="ECO:0000256" key="9">
    <source>
        <dbReference type="ARBA" id="ARBA00022842"/>
    </source>
</evidence>
<evidence type="ECO:0000256" key="5">
    <source>
        <dbReference type="ARBA" id="ARBA00022723"/>
    </source>
</evidence>
<keyword evidence="5 12" id="KW-0479">Metal-binding</keyword>
<accession>A0ABU4XYW4</accession>
<feature type="active site" description="Proton acceptor" evidence="12">
    <location>
        <position position="244"/>
    </location>
</feature>
<evidence type="ECO:0000256" key="12">
    <source>
        <dbReference type="HAMAP-Rule" id="MF_01987"/>
    </source>
</evidence>
<dbReference type="GO" id="GO:0004747">
    <property type="term" value="F:ribokinase activity"/>
    <property type="evidence" value="ECO:0007669"/>
    <property type="project" value="UniProtKB-EC"/>
</dbReference>
<dbReference type="Gene3D" id="3.40.1190.20">
    <property type="match status" value="1"/>
</dbReference>
<dbReference type="InterPro" id="IPR011877">
    <property type="entry name" value="Ribokinase"/>
</dbReference>
<dbReference type="SUPFAM" id="SSF53613">
    <property type="entry name" value="Ribokinase-like"/>
    <property type="match status" value="1"/>
</dbReference>
<comment type="caution">
    <text evidence="12">Lacks conserved residue(s) required for the propagation of feature annotation.</text>
</comment>
<organism evidence="14 15">
    <name type="scientific">Mesorhizobium album</name>
    <dbReference type="NCBI Taxonomy" id="3072314"/>
    <lineage>
        <taxon>Bacteria</taxon>
        <taxon>Pseudomonadati</taxon>
        <taxon>Pseudomonadota</taxon>
        <taxon>Alphaproteobacteria</taxon>
        <taxon>Hyphomicrobiales</taxon>
        <taxon>Phyllobacteriaceae</taxon>
        <taxon>Mesorhizobium</taxon>
    </lineage>
</organism>
<dbReference type="HAMAP" id="MF_01987">
    <property type="entry name" value="Ribokinase"/>
    <property type="match status" value="1"/>
</dbReference>
<keyword evidence="12" id="KW-0963">Cytoplasm</keyword>
<keyword evidence="7 12" id="KW-0418">Kinase</keyword>
<keyword evidence="15" id="KW-1185">Reference proteome</keyword>
<keyword evidence="8 12" id="KW-0067">ATP-binding</keyword>
<dbReference type="PANTHER" id="PTHR10584">
    <property type="entry name" value="SUGAR KINASE"/>
    <property type="match status" value="1"/>
</dbReference>
<dbReference type="CDD" id="cd01174">
    <property type="entry name" value="ribokinase"/>
    <property type="match status" value="1"/>
</dbReference>
<feature type="binding site" evidence="12">
    <location>
        <begin position="38"/>
        <end position="42"/>
    </location>
    <ligand>
        <name>substrate</name>
    </ligand>
</feature>
<evidence type="ECO:0000256" key="10">
    <source>
        <dbReference type="ARBA" id="ARBA00022958"/>
    </source>
</evidence>
<feature type="binding site" evidence="12">
    <location>
        <position position="240"/>
    </location>
    <ligand>
        <name>K(+)</name>
        <dbReference type="ChEBI" id="CHEBI:29103"/>
    </ligand>
</feature>